<comment type="similarity">
    <text evidence="2">Belongs to the ABC-4 integral membrane protein family. HrtB subfamily.</text>
</comment>
<dbReference type="RefSeq" id="WP_328015418.1">
    <property type="nucleotide sequence ID" value="NZ_JARTFS010000011.1"/>
</dbReference>
<evidence type="ECO:0000256" key="10">
    <source>
        <dbReference type="ARBA" id="ARBA00024973"/>
    </source>
</evidence>
<evidence type="ECO:0000313" key="13">
    <source>
        <dbReference type="EMBL" id="MED4402416.1"/>
    </source>
</evidence>
<dbReference type="PANTHER" id="PTHR43738">
    <property type="entry name" value="ABC TRANSPORTER, MEMBRANE PROTEIN"/>
    <property type="match status" value="1"/>
</dbReference>
<organism evidence="13 14">
    <name type="scientific">Metabacillus fastidiosus</name>
    <dbReference type="NCBI Taxonomy" id="1458"/>
    <lineage>
        <taxon>Bacteria</taxon>
        <taxon>Bacillati</taxon>
        <taxon>Bacillota</taxon>
        <taxon>Bacilli</taxon>
        <taxon>Bacillales</taxon>
        <taxon>Bacillaceae</taxon>
        <taxon>Metabacillus</taxon>
    </lineage>
</organism>
<dbReference type="InterPro" id="IPR051125">
    <property type="entry name" value="ABC-4/HrtB_transporter"/>
</dbReference>
<dbReference type="Proteomes" id="UP001342826">
    <property type="component" value="Unassembled WGS sequence"/>
</dbReference>
<dbReference type="EMBL" id="JARTFS010000011">
    <property type="protein sequence ID" value="MED4402416.1"/>
    <property type="molecule type" value="Genomic_DNA"/>
</dbReference>
<protein>
    <recommendedName>
        <fullName evidence="4">Putative hemin transport system permease protein HrtB</fullName>
    </recommendedName>
</protein>
<evidence type="ECO:0000313" key="14">
    <source>
        <dbReference type="Proteomes" id="UP001342826"/>
    </source>
</evidence>
<gene>
    <name evidence="13" type="ORF">P9271_13935</name>
</gene>
<feature type="transmembrane region" description="Helical" evidence="11">
    <location>
        <begin position="311"/>
        <end position="330"/>
    </location>
</feature>
<proteinExistence type="inferred from homology"/>
<keyword evidence="5" id="KW-0813">Transport</keyword>
<evidence type="ECO:0000256" key="5">
    <source>
        <dbReference type="ARBA" id="ARBA00022448"/>
    </source>
</evidence>
<evidence type="ECO:0000256" key="9">
    <source>
        <dbReference type="ARBA" id="ARBA00023136"/>
    </source>
</evidence>
<evidence type="ECO:0000256" key="1">
    <source>
        <dbReference type="ARBA" id="ARBA00004651"/>
    </source>
</evidence>
<keyword evidence="8 11" id="KW-1133">Transmembrane helix</keyword>
<evidence type="ECO:0000256" key="8">
    <source>
        <dbReference type="ARBA" id="ARBA00022989"/>
    </source>
</evidence>
<comment type="subcellular location">
    <subcellularLocation>
        <location evidence="1">Cell membrane</location>
        <topology evidence="1">Multi-pass membrane protein</topology>
    </subcellularLocation>
</comment>
<evidence type="ECO:0000259" key="12">
    <source>
        <dbReference type="Pfam" id="PF02687"/>
    </source>
</evidence>
<feature type="transmembrane region" description="Helical" evidence="11">
    <location>
        <begin position="224"/>
        <end position="244"/>
    </location>
</feature>
<feature type="domain" description="ABC3 transporter permease C-terminal" evidence="12">
    <location>
        <begin position="224"/>
        <end position="335"/>
    </location>
</feature>
<keyword evidence="9 11" id="KW-0472">Membrane</keyword>
<feature type="transmembrane region" description="Helical" evidence="11">
    <location>
        <begin position="265"/>
        <end position="291"/>
    </location>
</feature>
<evidence type="ECO:0000256" key="7">
    <source>
        <dbReference type="ARBA" id="ARBA00022692"/>
    </source>
</evidence>
<evidence type="ECO:0000256" key="3">
    <source>
        <dbReference type="ARBA" id="ARBA00011131"/>
    </source>
</evidence>
<evidence type="ECO:0000256" key="11">
    <source>
        <dbReference type="SAM" id="Phobius"/>
    </source>
</evidence>
<keyword evidence="14" id="KW-1185">Reference proteome</keyword>
<dbReference type="InterPro" id="IPR003838">
    <property type="entry name" value="ABC3_permease_C"/>
</dbReference>
<keyword evidence="7 11" id="KW-0812">Transmembrane</keyword>
<evidence type="ECO:0000256" key="6">
    <source>
        <dbReference type="ARBA" id="ARBA00022475"/>
    </source>
</evidence>
<name>A0ABU6P2P6_9BACI</name>
<evidence type="ECO:0000256" key="2">
    <source>
        <dbReference type="ARBA" id="ARBA00008697"/>
    </source>
</evidence>
<evidence type="ECO:0000256" key="4">
    <source>
        <dbReference type="ARBA" id="ARBA00016962"/>
    </source>
</evidence>
<accession>A0ABU6P2P6</accession>
<dbReference type="PANTHER" id="PTHR43738:SF1">
    <property type="entry name" value="HEMIN TRANSPORT SYSTEM PERMEASE PROTEIN HRTB-RELATED"/>
    <property type="match status" value="1"/>
</dbReference>
<reference evidence="13 14" key="1">
    <citation type="submission" date="2023-03" db="EMBL/GenBank/DDBJ databases">
        <title>Bacillus Genome Sequencing.</title>
        <authorList>
            <person name="Dunlap C."/>
        </authorList>
    </citation>
    <scope>NUCLEOTIDE SEQUENCE [LARGE SCALE GENOMIC DNA]</scope>
    <source>
        <strain evidence="13 14">NRS-1717</strain>
    </source>
</reference>
<keyword evidence="6" id="KW-1003">Cell membrane</keyword>
<comment type="subunit">
    <text evidence="3">The complex is composed of two ATP-binding proteins (HrtA), two transmembrane proteins (HrtB) and a solute-binding protein.</text>
</comment>
<dbReference type="Pfam" id="PF02687">
    <property type="entry name" value="FtsX"/>
    <property type="match status" value="1"/>
</dbReference>
<comment type="caution">
    <text evidence="13">The sequence shown here is derived from an EMBL/GenBank/DDBJ whole genome shotgun (WGS) entry which is preliminary data.</text>
</comment>
<comment type="function">
    <text evidence="10">Part of the ABC transporter complex hrt involved in hemin import. Responsible for the translocation of the substrate across the membrane.</text>
</comment>
<sequence length="344" mass="38341">MNIAWKEMKKNKGRFVILGSIVFLVSLLTFIISGLANGLSQDNAALIKDLPDGQFYMNKDADETYNLSQIDSKTQNNILNEQKDAAAFSIQMGFLNDEAGKQQSVAFVTSTDSKLFENVKQGEIILDRSLQEKGIQVGDILTNNQFSSKFIVKGFVDQKKYSHAPAAYISMEDYKEIYRVEEMQLIFIPGGDASQQFAGLQGFSKKEFLNTIPSYNAEQMSLNMIVWFLVVISGMLFAIFFYMMNVQKIGLYGILKAIGVKTSTLFKMMWTQMIVITVIALGISIVLSQVFNMFAPEGMPFSLTAETTVQLSIIFFIIGFIGATVSGIQIKKIQPLQAIQQGEA</sequence>